<reference evidence="2 3" key="1">
    <citation type="submission" date="2016-07" db="EMBL/GenBank/DDBJ databases">
        <title>Pervasive Adenine N6-methylation of Active Genes in Fungi.</title>
        <authorList>
            <consortium name="DOE Joint Genome Institute"/>
            <person name="Mondo S.J."/>
            <person name="Dannebaum R.O."/>
            <person name="Kuo R.C."/>
            <person name="Labutti K."/>
            <person name="Haridas S."/>
            <person name="Kuo A."/>
            <person name="Salamov A."/>
            <person name="Ahrendt S.R."/>
            <person name="Lipzen A."/>
            <person name="Sullivan W."/>
            <person name="Andreopoulos W.B."/>
            <person name="Clum A."/>
            <person name="Lindquist E."/>
            <person name="Daum C."/>
            <person name="Ramamoorthy G.K."/>
            <person name="Gryganskyi A."/>
            <person name="Culley D."/>
            <person name="Magnuson J.K."/>
            <person name="James T.Y."/>
            <person name="O'Malley M.A."/>
            <person name="Stajich J.E."/>
            <person name="Spatafora J.W."/>
            <person name="Visel A."/>
            <person name="Grigoriev I.V."/>
        </authorList>
    </citation>
    <scope>NUCLEOTIDE SEQUENCE [LARGE SCALE GENOMIC DNA]</scope>
    <source>
        <strain evidence="2 3">JEL800</strain>
    </source>
</reference>
<sequence length="51" mass="5671">MRSWRATAIHTRAAVECAKETSRISFETAHQSVRPQRMHTEGVADAAMEAS</sequence>
<keyword evidence="3" id="KW-1185">Reference proteome</keyword>
<organism evidence="2 3">
    <name type="scientific">Rhizoclosmatium globosum</name>
    <dbReference type="NCBI Taxonomy" id="329046"/>
    <lineage>
        <taxon>Eukaryota</taxon>
        <taxon>Fungi</taxon>
        <taxon>Fungi incertae sedis</taxon>
        <taxon>Chytridiomycota</taxon>
        <taxon>Chytridiomycota incertae sedis</taxon>
        <taxon>Chytridiomycetes</taxon>
        <taxon>Chytridiales</taxon>
        <taxon>Chytriomycetaceae</taxon>
        <taxon>Rhizoclosmatium</taxon>
    </lineage>
</organism>
<dbReference type="AlphaFoldDB" id="A0A1Y2AXF9"/>
<evidence type="ECO:0000256" key="1">
    <source>
        <dbReference type="SAM" id="MobiDB-lite"/>
    </source>
</evidence>
<proteinExistence type="predicted"/>
<gene>
    <name evidence="2" type="ORF">BCR33DRAFT_725576</name>
</gene>
<dbReference type="Proteomes" id="UP000193642">
    <property type="component" value="Unassembled WGS sequence"/>
</dbReference>
<evidence type="ECO:0000313" key="2">
    <source>
        <dbReference type="EMBL" id="ORY27269.1"/>
    </source>
</evidence>
<protein>
    <submittedName>
        <fullName evidence="2">Uncharacterized protein</fullName>
    </submittedName>
</protein>
<comment type="caution">
    <text evidence="2">The sequence shown here is derived from an EMBL/GenBank/DDBJ whole genome shotgun (WGS) entry which is preliminary data.</text>
</comment>
<feature type="region of interest" description="Disordered" evidence="1">
    <location>
        <begin position="28"/>
        <end position="51"/>
    </location>
</feature>
<accession>A0A1Y2AXF9</accession>
<name>A0A1Y2AXF9_9FUNG</name>
<dbReference type="EMBL" id="MCGO01000103">
    <property type="protein sequence ID" value="ORY27269.1"/>
    <property type="molecule type" value="Genomic_DNA"/>
</dbReference>
<evidence type="ECO:0000313" key="3">
    <source>
        <dbReference type="Proteomes" id="UP000193642"/>
    </source>
</evidence>